<name>A0A5S9F6Z9_UABAM</name>
<dbReference type="OrthoDB" id="282600at2"/>
<dbReference type="KEGG" id="uam:UABAM_06595"/>
<dbReference type="InterPro" id="IPR013783">
    <property type="entry name" value="Ig-like_fold"/>
</dbReference>
<reference evidence="3 4" key="1">
    <citation type="submission" date="2019-08" db="EMBL/GenBank/DDBJ databases">
        <title>Complete genome sequence of Candidatus Uab amorphum.</title>
        <authorList>
            <person name="Shiratori T."/>
            <person name="Suzuki S."/>
            <person name="Kakizawa Y."/>
            <person name="Ishida K."/>
        </authorList>
    </citation>
    <scope>NUCLEOTIDE SEQUENCE [LARGE SCALE GENOMIC DNA]</scope>
    <source>
        <strain evidence="3 4">SRT547</strain>
    </source>
</reference>
<evidence type="ECO:0000313" key="3">
    <source>
        <dbReference type="EMBL" id="BBM88178.1"/>
    </source>
</evidence>
<feature type="domain" description="DUF11" evidence="2">
    <location>
        <begin position="136"/>
        <end position="229"/>
    </location>
</feature>
<dbReference type="InterPro" id="IPR047589">
    <property type="entry name" value="DUF11_rpt"/>
</dbReference>
<evidence type="ECO:0000313" key="4">
    <source>
        <dbReference type="Proteomes" id="UP000326354"/>
    </source>
</evidence>
<keyword evidence="4" id="KW-1185">Reference proteome</keyword>
<dbReference type="Gene3D" id="2.60.40.10">
    <property type="entry name" value="Immunoglobulins"/>
    <property type="match status" value="1"/>
</dbReference>
<dbReference type="RefSeq" id="WP_152021802.1">
    <property type="nucleotide sequence ID" value="NZ_AP019860.1"/>
</dbReference>
<feature type="chain" id="PRO_5024920768" evidence="1">
    <location>
        <begin position="20"/>
        <end position="472"/>
    </location>
</feature>
<dbReference type="Proteomes" id="UP000326354">
    <property type="component" value="Chromosome"/>
</dbReference>
<sequence length="472" mass="51331">MKYWCILLVTMILPLTLSANDCSVTVGSMEISQSVPDKVSIGEEYVNNIELRAKTNVRKVQATVFLSPGMEYVKSTPPAQVDGDTLTWDYDQMSAGETQQIQLALRASSEGELTACATVSSIPVCCATTFAGKATLAVEKTGPATATVGQKVTYTITVKNTGSATARDVKLVDRIPEELAYSKTQDRKEIRHSLGNLQPGASKTFTLSLFAVARGNACNVVEISASNAEAVSDQACTDIRQLGAELVLQCRSVSFINKYSKNTLIIRNTGDATLTNVKATVNISDKLKVVKTSIPAEGYGSRSTWTFDEIKPGEVKNIDIVVISKHKGKHCIEASLSTAEGLKKSANCCTEWRGFAAILIEMIDTEDPLIVNEETTYIIKITNQGTADDHNVKIDVRFPQEITPISASGATKGTVEGKRVDFQAYPVFRPKQIIEFRVRAKGVSTGDARIRVFLTSELLKKPVPEEESTHVY</sequence>
<dbReference type="PANTHER" id="PTHR34819:SF5">
    <property type="entry name" value="CONSERVED REPEAT DOMAIN PROTEIN"/>
    <property type="match status" value="1"/>
</dbReference>
<feature type="signal peptide" evidence="1">
    <location>
        <begin position="1"/>
        <end position="19"/>
    </location>
</feature>
<gene>
    <name evidence="3" type="ORF">UABAM_06595</name>
</gene>
<evidence type="ECO:0000259" key="2">
    <source>
        <dbReference type="Pfam" id="PF01345"/>
    </source>
</evidence>
<dbReference type="Pfam" id="PF01345">
    <property type="entry name" value="DUF11"/>
    <property type="match status" value="1"/>
</dbReference>
<protein>
    <submittedName>
        <fullName evidence="3">Large cysteine-rich periplasmic protein OmcB</fullName>
    </submittedName>
</protein>
<organism evidence="3 4">
    <name type="scientific">Uabimicrobium amorphum</name>
    <dbReference type="NCBI Taxonomy" id="2596890"/>
    <lineage>
        <taxon>Bacteria</taxon>
        <taxon>Pseudomonadati</taxon>
        <taxon>Planctomycetota</taxon>
        <taxon>Candidatus Uabimicrobiia</taxon>
        <taxon>Candidatus Uabimicrobiales</taxon>
        <taxon>Candidatus Uabimicrobiaceae</taxon>
        <taxon>Candidatus Uabimicrobium</taxon>
    </lineage>
</organism>
<dbReference type="NCBIfam" id="TIGR01451">
    <property type="entry name" value="B_ant_repeat"/>
    <property type="match status" value="1"/>
</dbReference>
<accession>A0A5S9F6Z9</accession>
<dbReference type="InterPro" id="IPR001434">
    <property type="entry name" value="OmcB-like_DUF11"/>
</dbReference>
<keyword evidence="1" id="KW-0732">Signal</keyword>
<dbReference type="PANTHER" id="PTHR34819">
    <property type="entry name" value="LARGE CYSTEINE-RICH PERIPLASMIC PROTEIN OMCB"/>
    <property type="match status" value="1"/>
</dbReference>
<dbReference type="AlphaFoldDB" id="A0A5S9F6Z9"/>
<dbReference type="InterPro" id="IPR051172">
    <property type="entry name" value="Chlamydia_OmcB"/>
</dbReference>
<dbReference type="EMBL" id="AP019860">
    <property type="protein sequence ID" value="BBM88178.1"/>
    <property type="molecule type" value="Genomic_DNA"/>
</dbReference>
<proteinExistence type="predicted"/>
<evidence type="ECO:0000256" key="1">
    <source>
        <dbReference type="SAM" id="SignalP"/>
    </source>
</evidence>